<dbReference type="SUPFAM" id="SSF103473">
    <property type="entry name" value="MFS general substrate transporter"/>
    <property type="match status" value="1"/>
</dbReference>
<evidence type="ECO:0000256" key="3">
    <source>
        <dbReference type="ARBA" id="ARBA00022692"/>
    </source>
</evidence>
<keyword evidence="2" id="KW-0813">Transport</keyword>
<proteinExistence type="predicted"/>
<feature type="transmembrane region" description="Helical" evidence="6">
    <location>
        <begin position="448"/>
        <end position="468"/>
    </location>
</feature>
<dbReference type="AlphaFoldDB" id="A0A4S8LUV4"/>
<dbReference type="PROSITE" id="PS50850">
    <property type="entry name" value="MFS"/>
    <property type="match status" value="1"/>
</dbReference>
<dbReference type="InterPro" id="IPR020846">
    <property type="entry name" value="MFS_dom"/>
</dbReference>
<feature type="transmembrane region" description="Helical" evidence="6">
    <location>
        <begin position="380"/>
        <end position="403"/>
    </location>
</feature>
<keyword evidence="4 6" id="KW-1133">Transmembrane helix</keyword>
<organism evidence="8 9">
    <name type="scientific">Dendrothele bispora (strain CBS 962.96)</name>
    <dbReference type="NCBI Taxonomy" id="1314807"/>
    <lineage>
        <taxon>Eukaryota</taxon>
        <taxon>Fungi</taxon>
        <taxon>Dikarya</taxon>
        <taxon>Basidiomycota</taxon>
        <taxon>Agaricomycotina</taxon>
        <taxon>Agaricomycetes</taxon>
        <taxon>Agaricomycetidae</taxon>
        <taxon>Agaricales</taxon>
        <taxon>Agaricales incertae sedis</taxon>
        <taxon>Dendrothele</taxon>
    </lineage>
</organism>
<dbReference type="Pfam" id="PF07690">
    <property type="entry name" value="MFS_1"/>
    <property type="match status" value="1"/>
</dbReference>
<dbReference type="InterPro" id="IPR036259">
    <property type="entry name" value="MFS_trans_sf"/>
</dbReference>
<evidence type="ECO:0000313" key="9">
    <source>
        <dbReference type="Proteomes" id="UP000297245"/>
    </source>
</evidence>
<evidence type="ECO:0000259" key="7">
    <source>
        <dbReference type="PROSITE" id="PS50850"/>
    </source>
</evidence>
<feature type="transmembrane region" description="Helical" evidence="6">
    <location>
        <begin position="97"/>
        <end position="115"/>
    </location>
</feature>
<dbReference type="PANTHER" id="PTHR43791">
    <property type="entry name" value="PERMEASE-RELATED"/>
    <property type="match status" value="1"/>
</dbReference>
<feature type="transmembrane region" description="Helical" evidence="6">
    <location>
        <begin position="415"/>
        <end position="436"/>
    </location>
</feature>
<dbReference type="InterPro" id="IPR011701">
    <property type="entry name" value="MFS"/>
</dbReference>
<keyword evidence="9" id="KW-1185">Reference proteome</keyword>
<sequence>MASMDLSKEDIEIVEYGSKGREGSTSEYTIDRAAERRGLNIFSTQVNTKARHPDYPSSMFIYLLCSLDRSNIGNARVLNSDTGNSLQQTIHLSNTDYTTALMIFLVAYFLFETPSNYLLKRFTPSRWIAFLMFSWGAMTMCLGAANNFSSLTAIRFLLGMFEAGLFPGLVYFLTFWYRPEERALRVALILASASLAGAFGGAIAYGVGRMNLTSGLEAWRWLFLLEGIPSCALAFIVFFFFPDYPETASSRWLSAEEKELAIERIKGVASLGHDKVTWEEAKETVMDWRLYLHYLLHLRLRSLLLHIPLRPTIVSGLGYSGLTAQLFTVPPYACAYVITCFVSWLSDRYEARSYVAGGSLLIAGIMFIVEGVLAPTAFKARYAVLCFAVSFAFGSIPPLLSWLTANLRSTASATLGVPMNVSMGAIGQIIGVYIYLSKEAPGYPTGHFTNAGFALLGTVVALVLRFVYVRRNRNLAPGEKQWRL</sequence>
<protein>
    <submittedName>
        <fullName evidence="8">MFS transporter</fullName>
    </submittedName>
</protein>
<evidence type="ECO:0000256" key="6">
    <source>
        <dbReference type="SAM" id="Phobius"/>
    </source>
</evidence>
<dbReference type="Gene3D" id="1.20.1250.20">
    <property type="entry name" value="MFS general substrate transporter like domains"/>
    <property type="match status" value="2"/>
</dbReference>
<feature type="transmembrane region" description="Helical" evidence="6">
    <location>
        <begin position="127"/>
        <end position="148"/>
    </location>
</feature>
<keyword evidence="5 6" id="KW-0472">Membrane</keyword>
<feature type="transmembrane region" description="Helical" evidence="6">
    <location>
        <begin position="154"/>
        <end position="174"/>
    </location>
</feature>
<dbReference type="EMBL" id="ML179251">
    <property type="protein sequence ID" value="THU93369.1"/>
    <property type="molecule type" value="Genomic_DNA"/>
</dbReference>
<evidence type="ECO:0000256" key="5">
    <source>
        <dbReference type="ARBA" id="ARBA00023136"/>
    </source>
</evidence>
<feature type="transmembrane region" description="Helical" evidence="6">
    <location>
        <begin position="219"/>
        <end position="241"/>
    </location>
</feature>
<accession>A0A4S8LUV4</accession>
<dbReference type="OrthoDB" id="3639251at2759"/>
<feature type="domain" description="Major facilitator superfamily (MFS) profile" evidence="7">
    <location>
        <begin position="54"/>
        <end position="475"/>
    </location>
</feature>
<evidence type="ECO:0000256" key="1">
    <source>
        <dbReference type="ARBA" id="ARBA00004141"/>
    </source>
</evidence>
<keyword evidence="3 6" id="KW-0812">Transmembrane</keyword>
<evidence type="ECO:0000256" key="4">
    <source>
        <dbReference type="ARBA" id="ARBA00022989"/>
    </source>
</evidence>
<dbReference type="Proteomes" id="UP000297245">
    <property type="component" value="Unassembled WGS sequence"/>
</dbReference>
<evidence type="ECO:0000313" key="8">
    <source>
        <dbReference type="EMBL" id="THU93369.1"/>
    </source>
</evidence>
<gene>
    <name evidence="8" type="ORF">K435DRAFT_861596</name>
</gene>
<evidence type="ECO:0000256" key="2">
    <source>
        <dbReference type="ARBA" id="ARBA00022448"/>
    </source>
</evidence>
<comment type="subcellular location">
    <subcellularLocation>
        <location evidence="1">Membrane</location>
        <topology evidence="1">Multi-pass membrane protein</topology>
    </subcellularLocation>
</comment>
<dbReference type="FunFam" id="1.20.1250.20:FF:000057">
    <property type="entry name" value="MFS general substrate transporter"/>
    <property type="match status" value="1"/>
</dbReference>
<feature type="transmembrane region" description="Helical" evidence="6">
    <location>
        <begin position="353"/>
        <end position="374"/>
    </location>
</feature>
<name>A0A4S8LUV4_DENBC</name>
<dbReference type="GO" id="GO:0022857">
    <property type="term" value="F:transmembrane transporter activity"/>
    <property type="evidence" value="ECO:0007669"/>
    <property type="project" value="InterPro"/>
</dbReference>
<reference evidence="8 9" key="1">
    <citation type="journal article" date="2019" name="Nat. Ecol. Evol.">
        <title>Megaphylogeny resolves global patterns of mushroom evolution.</title>
        <authorList>
            <person name="Varga T."/>
            <person name="Krizsan K."/>
            <person name="Foldi C."/>
            <person name="Dima B."/>
            <person name="Sanchez-Garcia M."/>
            <person name="Sanchez-Ramirez S."/>
            <person name="Szollosi G.J."/>
            <person name="Szarkandi J.G."/>
            <person name="Papp V."/>
            <person name="Albert L."/>
            <person name="Andreopoulos W."/>
            <person name="Angelini C."/>
            <person name="Antonin V."/>
            <person name="Barry K.W."/>
            <person name="Bougher N.L."/>
            <person name="Buchanan P."/>
            <person name="Buyck B."/>
            <person name="Bense V."/>
            <person name="Catcheside P."/>
            <person name="Chovatia M."/>
            <person name="Cooper J."/>
            <person name="Damon W."/>
            <person name="Desjardin D."/>
            <person name="Finy P."/>
            <person name="Geml J."/>
            <person name="Haridas S."/>
            <person name="Hughes K."/>
            <person name="Justo A."/>
            <person name="Karasinski D."/>
            <person name="Kautmanova I."/>
            <person name="Kiss B."/>
            <person name="Kocsube S."/>
            <person name="Kotiranta H."/>
            <person name="LaButti K.M."/>
            <person name="Lechner B.E."/>
            <person name="Liimatainen K."/>
            <person name="Lipzen A."/>
            <person name="Lukacs Z."/>
            <person name="Mihaltcheva S."/>
            <person name="Morgado L.N."/>
            <person name="Niskanen T."/>
            <person name="Noordeloos M.E."/>
            <person name="Ohm R.A."/>
            <person name="Ortiz-Santana B."/>
            <person name="Ovrebo C."/>
            <person name="Racz N."/>
            <person name="Riley R."/>
            <person name="Savchenko A."/>
            <person name="Shiryaev A."/>
            <person name="Soop K."/>
            <person name="Spirin V."/>
            <person name="Szebenyi C."/>
            <person name="Tomsovsky M."/>
            <person name="Tulloss R.E."/>
            <person name="Uehling J."/>
            <person name="Grigoriev I.V."/>
            <person name="Vagvolgyi C."/>
            <person name="Papp T."/>
            <person name="Martin F.M."/>
            <person name="Miettinen O."/>
            <person name="Hibbett D.S."/>
            <person name="Nagy L.G."/>
        </authorList>
    </citation>
    <scope>NUCLEOTIDE SEQUENCE [LARGE SCALE GENOMIC DNA]</scope>
    <source>
        <strain evidence="8 9">CBS 962.96</strain>
    </source>
</reference>
<dbReference type="GO" id="GO:0016020">
    <property type="term" value="C:membrane"/>
    <property type="evidence" value="ECO:0007669"/>
    <property type="project" value="UniProtKB-SubCell"/>
</dbReference>
<dbReference type="PANTHER" id="PTHR43791:SF49">
    <property type="entry name" value="TRANSPORTER, PUTATIVE (AFU_ORTHOLOGUE AFUA_4G04250)-RELATED"/>
    <property type="match status" value="1"/>
</dbReference>
<feature type="transmembrane region" description="Helical" evidence="6">
    <location>
        <begin position="186"/>
        <end position="207"/>
    </location>
</feature>
<feature type="transmembrane region" description="Helical" evidence="6">
    <location>
        <begin position="329"/>
        <end position="346"/>
    </location>
</feature>